<protein>
    <submittedName>
        <fullName evidence="1">Uncharacterized protein z268L</fullName>
    </submittedName>
</protein>
<evidence type="ECO:0000313" key="2">
    <source>
        <dbReference type="Proteomes" id="UP000202420"/>
    </source>
</evidence>
<dbReference type="Proteomes" id="UP000202420">
    <property type="component" value="Segment"/>
</dbReference>
<accession>A7K8M8</accession>
<dbReference type="GeneID" id="5470596"/>
<reference evidence="1 2" key="1">
    <citation type="submission" date="2006-09" db="EMBL/GenBank/DDBJ databases">
        <title>Sequence and annotation of the 288-kb ATCV-1 virus that infects an endosymbiotic Chlorella strain of the heliozoon Acanthocystis turfacea.</title>
        <authorList>
            <person name="Fitzgerald L.A."/>
            <person name="Graves M.V."/>
            <person name="Li X."/>
            <person name="Pfitzner A.J.P."/>
            <person name="Hartigan J."/>
            <person name="Van Etten J.L."/>
        </authorList>
    </citation>
    <scope>NUCLEOTIDE SEQUENCE [LARGE SCALE GENOMIC DNA]</scope>
    <source>
        <strain evidence="1 2">ATCV-1</strain>
    </source>
</reference>
<evidence type="ECO:0000313" key="1">
    <source>
        <dbReference type="EMBL" id="ABT16402.1"/>
    </source>
</evidence>
<sequence length="81" mass="9834">MTRSHRIFWEVAEAQTSAGTPRESPLEFQCKWGRILLCTCRFPWPIPRSPLRQALRLRRMTLPLVKFECHQQCWYHRHPRC</sequence>
<organism evidence="1 2">
    <name type="scientific">Chlorovirus heliozoae</name>
    <dbReference type="NCBI Taxonomy" id="322019"/>
    <lineage>
        <taxon>Viruses</taxon>
        <taxon>Varidnaviria</taxon>
        <taxon>Bamfordvirae</taxon>
        <taxon>Nucleocytoviricota</taxon>
        <taxon>Megaviricetes</taxon>
        <taxon>Algavirales</taxon>
        <taxon>Phycodnaviridae</taxon>
        <taxon>Chlorovirus</taxon>
    </lineage>
</organism>
<gene>
    <name evidence="1" type="primary">z268L</name>
    <name evidence="1" type="ORF">ATCV1_z268L</name>
</gene>
<dbReference type="EMBL" id="EF101928">
    <property type="protein sequence ID" value="ABT16402.1"/>
    <property type="molecule type" value="Genomic_DNA"/>
</dbReference>
<dbReference type="KEGG" id="vg:5470596"/>
<proteinExistence type="predicted"/>
<name>A7K8M8_9PHYC</name>
<dbReference type="RefSeq" id="YP_001426749.1">
    <property type="nucleotide sequence ID" value="NC_008724.1"/>
</dbReference>
<keyword evidence="2" id="KW-1185">Reference proteome</keyword>